<name>A0A6G0W6M3_9STRA</name>
<feature type="compositionally biased region" description="Low complexity" evidence="1">
    <location>
        <begin position="69"/>
        <end position="95"/>
    </location>
</feature>
<feature type="region of interest" description="Disordered" evidence="1">
    <location>
        <begin position="1"/>
        <end position="350"/>
    </location>
</feature>
<protein>
    <submittedName>
        <fullName evidence="2">Uncharacterized protein</fullName>
    </submittedName>
</protein>
<sequence>MNVKRSSTRVHGPPGGFSQLSFGPGGFGTSAAPIPEEQSDPELRDATPNIQQQHQFIPQKPGNLQPSMNQYRPPNNNNNQFNQGHPYAQQSWPQQQRPPPTSYSQAPSTAYSTGPSYPPTFSHPPQTASYGQPSGGLPTHNRPSTTGSGWGKLTQPPLTSSKRDQNWEKKRRQWLARKNGSSRGNSTGGFTPNYSNNGGDGGYHHDSPPSPLSKLMHNVNIGAGQEPQYHPQQPTTPCTQQSFQNMQNMPPKTAYSNLPPRTQQSIQMNSPYTPPSQAGYPRNTPNQAGEYSARQTNVFLNSGSTQFSSNPTPYPTSNRSGTNTPATAASSYTRHTRQAPGGTSNWSPYG</sequence>
<reference evidence="2 3" key="1">
    <citation type="submission" date="2019-07" db="EMBL/GenBank/DDBJ databases">
        <title>Genomics analysis of Aphanomyces spp. identifies a new class of oomycete effector associated with host adaptation.</title>
        <authorList>
            <person name="Gaulin E."/>
        </authorList>
    </citation>
    <scope>NUCLEOTIDE SEQUENCE [LARGE SCALE GENOMIC DNA]</scope>
    <source>
        <strain evidence="2 3">ATCC 201684</strain>
    </source>
</reference>
<feature type="compositionally biased region" description="Polar residues" evidence="1">
    <location>
        <begin position="179"/>
        <end position="197"/>
    </location>
</feature>
<dbReference type="EMBL" id="VJMJ01000327">
    <property type="protein sequence ID" value="KAF0722685.1"/>
    <property type="molecule type" value="Genomic_DNA"/>
</dbReference>
<dbReference type="VEuPathDB" id="FungiDB:AeMF1_017704"/>
<dbReference type="AlphaFoldDB" id="A0A6G0W6M3"/>
<feature type="compositionally biased region" description="Polar residues" evidence="1">
    <location>
        <begin position="123"/>
        <end position="132"/>
    </location>
</feature>
<feature type="compositionally biased region" description="Polar residues" evidence="1">
    <location>
        <begin position="48"/>
        <end position="68"/>
    </location>
</feature>
<feature type="compositionally biased region" description="Low complexity" evidence="1">
    <location>
        <begin position="225"/>
        <end position="244"/>
    </location>
</feature>
<feature type="compositionally biased region" description="Polar residues" evidence="1">
    <location>
        <begin position="283"/>
        <end position="333"/>
    </location>
</feature>
<keyword evidence="3" id="KW-1185">Reference proteome</keyword>
<feature type="compositionally biased region" description="Polar residues" evidence="1">
    <location>
        <begin position="102"/>
        <end position="115"/>
    </location>
</feature>
<organism evidence="2 3">
    <name type="scientific">Aphanomyces euteiches</name>
    <dbReference type="NCBI Taxonomy" id="100861"/>
    <lineage>
        <taxon>Eukaryota</taxon>
        <taxon>Sar</taxon>
        <taxon>Stramenopiles</taxon>
        <taxon>Oomycota</taxon>
        <taxon>Saprolegniomycetes</taxon>
        <taxon>Saprolegniales</taxon>
        <taxon>Verrucalvaceae</taxon>
        <taxon>Aphanomyces</taxon>
    </lineage>
</organism>
<proteinExistence type="predicted"/>
<dbReference type="Proteomes" id="UP000481153">
    <property type="component" value="Unassembled WGS sequence"/>
</dbReference>
<evidence type="ECO:0000256" key="1">
    <source>
        <dbReference type="SAM" id="MobiDB-lite"/>
    </source>
</evidence>
<comment type="caution">
    <text evidence="2">The sequence shown here is derived from an EMBL/GenBank/DDBJ whole genome shotgun (WGS) entry which is preliminary data.</text>
</comment>
<feature type="compositionally biased region" description="Polar residues" evidence="1">
    <location>
        <begin position="245"/>
        <end position="271"/>
    </location>
</feature>
<evidence type="ECO:0000313" key="2">
    <source>
        <dbReference type="EMBL" id="KAF0722685.1"/>
    </source>
</evidence>
<feature type="compositionally biased region" description="Polar residues" evidence="1">
    <location>
        <begin position="341"/>
        <end position="350"/>
    </location>
</feature>
<gene>
    <name evidence="2" type="ORF">Ae201684_018284</name>
</gene>
<evidence type="ECO:0000313" key="3">
    <source>
        <dbReference type="Proteomes" id="UP000481153"/>
    </source>
</evidence>
<accession>A0A6G0W6M3</accession>